<proteinExistence type="predicted"/>
<feature type="non-terminal residue" evidence="1">
    <location>
        <position position="1"/>
    </location>
</feature>
<dbReference type="OrthoDB" id="6017at2759"/>
<accession>A0A2S4KND0</accession>
<evidence type="ECO:0000313" key="1">
    <source>
        <dbReference type="EMBL" id="POR31676.1"/>
    </source>
</evidence>
<evidence type="ECO:0000313" key="2">
    <source>
        <dbReference type="Proteomes" id="UP000237481"/>
    </source>
</evidence>
<protein>
    <submittedName>
        <fullName evidence="1">Uncharacterized protein</fullName>
    </submittedName>
</protein>
<gene>
    <name evidence="1" type="ORF">TPAR_08140</name>
</gene>
<organism evidence="1 2">
    <name type="scientific">Tolypocladium paradoxum</name>
    <dbReference type="NCBI Taxonomy" id="94208"/>
    <lineage>
        <taxon>Eukaryota</taxon>
        <taxon>Fungi</taxon>
        <taxon>Dikarya</taxon>
        <taxon>Ascomycota</taxon>
        <taxon>Pezizomycotina</taxon>
        <taxon>Sordariomycetes</taxon>
        <taxon>Hypocreomycetidae</taxon>
        <taxon>Hypocreales</taxon>
        <taxon>Ophiocordycipitaceae</taxon>
        <taxon>Tolypocladium</taxon>
    </lineage>
</organism>
<sequence length="89" mass="9755">PKAATLQPALSSFNSNLSRDPAFAKSAKEFLDIAYFRPHPPVERDRSNATEPLHASTALHQAQASLILTCDAELDEPLRLDVLIAWSEA</sequence>
<dbReference type="Proteomes" id="UP000237481">
    <property type="component" value="Unassembled WGS sequence"/>
</dbReference>
<reference evidence="1 2" key="1">
    <citation type="submission" date="2018-01" db="EMBL/GenBank/DDBJ databases">
        <title>Harnessing the power of phylogenomics to disentangle the directionality and signatures of interkingdom host jumping in the parasitic fungal genus Tolypocladium.</title>
        <authorList>
            <person name="Quandt C.A."/>
            <person name="Patterson W."/>
            <person name="Spatafora J.W."/>
        </authorList>
    </citation>
    <scope>NUCLEOTIDE SEQUENCE [LARGE SCALE GENOMIC DNA]</scope>
    <source>
        <strain evidence="1 2">NRBC 100945</strain>
    </source>
</reference>
<name>A0A2S4KND0_9HYPO</name>
<dbReference type="AlphaFoldDB" id="A0A2S4KND0"/>
<comment type="caution">
    <text evidence="1">The sequence shown here is derived from an EMBL/GenBank/DDBJ whole genome shotgun (WGS) entry which is preliminary data.</text>
</comment>
<dbReference type="EMBL" id="PKSG01001018">
    <property type="protein sequence ID" value="POR31676.1"/>
    <property type="molecule type" value="Genomic_DNA"/>
</dbReference>
<keyword evidence="2" id="KW-1185">Reference proteome</keyword>